<reference evidence="3 4" key="1">
    <citation type="submission" date="2019-02" db="EMBL/GenBank/DDBJ databases">
        <title>Deep-cultivation of Planctomycetes and their phenomic and genomic characterization uncovers novel biology.</title>
        <authorList>
            <person name="Wiegand S."/>
            <person name="Jogler M."/>
            <person name="Boedeker C."/>
            <person name="Pinto D."/>
            <person name="Vollmers J."/>
            <person name="Rivas-Marin E."/>
            <person name="Kohn T."/>
            <person name="Peeters S.H."/>
            <person name="Heuer A."/>
            <person name="Rast P."/>
            <person name="Oberbeckmann S."/>
            <person name="Bunk B."/>
            <person name="Jeske O."/>
            <person name="Meyerdierks A."/>
            <person name="Storesund J.E."/>
            <person name="Kallscheuer N."/>
            <person name="Luecker S."/>
            <person name="Lage O.M."/>
            <person name="Pohl T."/>
            <person name="Merkel B.J."/>
            <person name="Hornburger P."/>
            <person name="Mueller R.-W."/>
            <person name="Bruemmer F."/>
            <person name="Labrenz M."/>
            <person name="Spormann A.M."/>
            <person name="Op den Camp H."/>
            <person name="Overmann J."/>
            <person name="Amann R."/>
            <person name="Jetten M.S.M."/>
            <person name="Mascher T."/>
            <person name="Medema M.H."/>
            <person name="Devos D.P."/>
            <person name="Kaster A.-K."/>
            <person name="Ovreas L."/>
            <person name="Rohde M."/>
            <person name="Galperin M.Y."/>
            <person name="Jogler C."/>
        </authorList>
    </citation>
    <scope>NUCLEOTIDE SEQUENCE [LARGE SCALE GENOMIC DNA]</scope>
    <source>
        <strain evidence="3 4">K22_7</strain>
    </source>
</reference>
<proteinExistence type="predicted"/>
<dbReference type="Gene3D" id="3.40.50.2300">
    <property type="match status" value="1"/>
</dbReference>
<feature type="domain" description="Response regulatory" evidence="2">
    <location>
        <begin position="4"/>
        <end position="123"/>
    </location>
</feature>
<dbReference type="Proteomes" id="UP000318538">
    <property type="component" value="Chromosome"/>
</dbReference>
<evidence type="ECO:0000313" key="4">
    <source>
        <dbReference type="Proteomes" id="UP000318538"/>
    </source>
</evidence>
<protein>
    <submittedName>
        <fullName evidence="3">Hydrogenase transcriptional regulatory protein hupR1</fullName>
    </submittedName>
</protein>
<name>A0A517NIG5_9BACT</name>
<accession>A0A517NIG5</accession>
<dbReference type="PROSITE" id="PS50110">
    <property type="entry name" value="RESPONSE_REGULATORY"/>
    <property type="match status" value="1"/>
</dbReference>
<dbReference type="GO" id="GO:0000160">
    <property type="term" value="P:phosphorelay signal transduction system"/>
    <property type="evidence" value="ECO:0007669"/>
    <property type="project" value="InterPro"/>
</dbReference>
<dbReference type="Pfam" id="PF00072">
    <property type="entry name" value="Response_reg"/>
    <property type="match status" value="1"/>
</dbReference>
<sequence>MQNKLLFVDDDPILLGVLSGIASRGLGPDFEINSCEGGETAIEAANSLGPFSVVVVDMQMPKMNGIETIGHLREKMPKAVFVMLTGNKDQETAIQAINAGQLFRFLSKPCKAEELTSTILAAQTQYNKLTSRNELLSKTLAGTLDLMTDLIEMPSGRNIDTTRMLEAIKDLARRMSVELDWEEEIAARVFLVGIATLSPREAEIFDSQEPTTVEHRELFAKICRTSAGLLRKMPRFDWIVELLHAVPSAERFHRSGERIDVSAVLLRVVFYWNFLTMKGLCVEAVSATIRKILPEVNDLLIDAMECLHDNRDALCLTRVSAADLRPGMIPHEDITGQNGSICIAGGRRLTQSTIENMSERPGLMKKEYLIVSNSILGPQYAG</sequence>
<dbReference type="EMBL" id="CP036525">
    <property type="protein sequence ID" value="QDT06924.1"/>
    <property type="molecule type" value="Genomic_DNA"/>
</dbReference>
<dbReference type="SUPFAM" id="SSF52172">
    <property type="entry name" value="CheY-like"/>
    <property type="match status" value="1"/>
</dbReference>
<dbReference type="AlphaFoldDB" id="A0A517NIG5"/>
<gene>
    <name evidence="3" type="primary">hupR1_2</name>
    <name evidence="3" type="ORF">K227x_53480</name>
</gene>
<evidence type="ECO:0000259" key="2">
    <source>
        <dbReference type="PROSITE" id="PS50110"/>
    </source>
</evidence>
<feature type="modified residue" description="4-aspartylphosphate" evidence="1">
    <location>
        <position position="57"/>
    </location>
</feature>
<dbReference type="KEGG" id="rlc:K227x_53480"/>
<dbReference type="InterPro" id="IPR052048">
    <property type="entry name" value="ST_Response_Regulator"/>
</dbReference>
<evidence type="ECO:0000256" key="1">
    <source>
        <dbReference type="PROSITE-ProRule" id="PRU00169"/>
    </source>
</evidence>
<dbReference type="PANTHER" id="PTHR43228">
    <property type="entry name" value="TWO-COMPONENT RESPONSE REGULATOR"/>
    <property type="match status" value="1"/>
</dbReference>
<dbReference type="InterPro" id="IPR011006">
    <property type="entry name" value="CheY-like_superfamily"/>
</dbReference>
<dbReference type="SMART" id="SM00448">
    <property type="entry name" value="REC"/>
    <property type="match status" value="1"/>
</dbReference>
<dbReference type="RefSeq" id="WP_145174215.1">
    <property type="nucleotide sequence ID" value="NZ_CP036525.1"/>
</dbReference>
<keyword evidence="4" id="KW-1185">Reference proteome</keyword>
<keyword evidence="1" id="KW-0597">Phosphoprotein</keyword>
<dbReference type="InterPro" id="IPR001789">
    <property type="entry name" value="Sig_transdc_resp-reg_receiver"/>
</dbReference>
<organism evidence="3 4">
    <name type="scientific">Rubripirellula lacrimiformis</name>
    <dbReference type="NCBI Taxonomy" id="1930273"/>
    <lineage>
        <taxon>Bacteria</taxon>
        <taxon>Pseudomonadati</taxon>
        <taxon>Planctomycetota</taxon>
        <taxon>Planctomycetia</taxon>
        <taxon>Pirellulales</taxon>
        <taxon>Pirellulaceae</taxon>
        <taxon>Rubripirellula</taxon>
    </lineage>
</organism>
<dbReference type="OrthoDB" id="9802066at2"/>
<dbReference type="PANTHER" id="PTHR43228:SF1">
    <property type="entry name" value="TWO-COMPONENT RESPONSE REGULATOR ARR22"/>
    <property type="match status" value="1"/>
</dbReference>
<evidence type="ECO:0000313" key="3">
    <source>
        <dbReference type="EMBL" id="QDT06924.1"/>
    </source>
</evidence>